<dbReference type="AlphaFoldDB" id="R5VLJ1"/>
<organism evidence="1 2">
    <name type="scientific">Phocaeicola plebeius CAG:211</name>
    <dbReference type="NCBI Taxonomy" id="1263052"/>
    <lineage>
        <taxon>Bacteria</taxon>
        <taxon>Pseudomonadati</taxon>
        <taxon>Bacteroidota</taxon>
        <taxon>Bacteroidia</taxon>
        <taxon>Bacteroidales</taxon>
        <taxon>Bacteroidaceae</taxon>
        <taxon>Phocaeicola</taxon>
    </lineage>
</organism>
<dbReference type="Proteomes" id="UP000018372">
    <property type="component" value="Unassembled WGS sequence"/>
</dbReference>
<accession>R5VLJ1</accession>
<name>R5VLJ1_9BACT</name>
<reference evidence="1" key="1">
    <citation type="submission" date="2012-11" db="EMBL/GenBank/DDBJ databases">
        <title>Dependencies among metagenomic species, viruses, plasmids and units of genetic variation.</title>
        <authorList>
            <person name="Nielsen H.B."/>
            <person name="Almeida M."/>
            <person name="Juncker A.S."/>
            <person name="Rasmussen S."/>
            <person name="Li J."/>
            <person name="Sunagawa S."/>
            <person name="Plichta D."/>
            <person name="Gautier L."/>
            <person name="Le Chatelier E."/>
            <person name="Peletier E."/>
            <person name="Bonde I."/>
            <person name="Nielsen T."/>
            <person name="Manichanh C."/>
            <person name="Arumugam M."/>
            <person name="Batto J."/>
            <person name="Santos M.B.Q.D."/>
            <person name="Blom N."/>
            <person name="Borruel N."/>
            <person name="Burgdorf K.S."/>
            <person name="Boumezbeur F."/>
            <person name="Casellas F."/>
            <person name="Dore J."/>
            <person name="Guarner F."/>
            <person name="Hansen T."/>
            <person name="Hildebrand F."/>
            <person name="Kaas R.S."/>
            <person name="Kennedy S."/>
            <person name="Kristiansen K."/>
            <person name="Kultima J.R."/>
            <person name="Leonard P."/>
            <person name="Levenez F."/>
            <person name="Lund O."/>
            <person name="Moumen B."/>
            <person name="Le Paslier D."/>
            <person name="Pons N."/>
            <person name="Pedersen O."/>
            <person name="Prifti E."/>
            <person name="Qin J."/>
            <person name="Raes J."/>
            <person name="Tap J."/>
            <person name="Tims S."/>
            <person name="Ussery D.W."/>
            <person name="Yamada T."/>
            <person name="MetaHit consortium"/>
            <person name="Renault P."/>
            <person name="Sicheritz-Ponten T."/>
            <person name="Bork P."/>
            <person name="Wang J."/>
            <person name="Brunak S."/>
            <person name="Ehrlich S.D."/>
        </authorList>
    </citation>
    <scope>NUCLEOTIDE SEQUENCE [LARGE SCALE GENOMIC DNA]</scope>
</reference>
<evidence type="ECO:0000313" key="2">
    <source>
        <dbReference type="Proteomes" id="UP000018372"/>
    </source>
</evidence>
<proteinExistence type="predicted"/>
<protein>
    <submittedName>
        <fullName evidence="1">Uncharacterized protein</fullName>
    </submittedName>
</protein>
<comment type="caution">
    <text evidence="1">The sequence shown here is derived from an EMBL/GenBank/DDBJ whole genome shotgun (WGS) entry which is preliminary data.</text>
</comment>
<evidence type="ECO:0000313" key="1">
    <source>
        <dbReference type="EMBL" id="CCZ88684.1"/>
    </source>
</evidence>
<gene>
    <name evidence="1" type="ORF">BN536_00985</name>
</gene>
<dbReference type="EMBL" id="CBAT010000261">
    <property type="protein sequence ID" value="CCZ88684.1"/>
    <property type="molecule type" value="Genomic_DNA"/>
</dbReference>
<sequence length="135" mass="15215">MFVDFDFLHDVSSHLQAVFQFLKGRKEHFLDNLKVTEITGRKVVHNHHNLLRKGLNLVAFGTGQLKHVGILLVRHDAGAGGTFIGQLHKAEVLTTEHAGIERHLRQCSGDGSQRKRYIAFHLATTHLGIHHIVIH</sequence>